<feature type="region of interest" description="Disordered" evidence="2">
    <location>
        <begin position="1"/>
        <end position="48"/>
    </location>
</feature>
<dbReference type="GO" id="GO:0032259">
    <property type="term" value="P:methylation"/>
    <property type="evidence" value="ECO:0007669"/>
    <property type="project" value="UniProtKB-KW"/>
</dbReference>
<protein>
    <submittedName>
        <fullName evidence="3">Methyltransferase domain-containing protein</fullName>
    </submittedName>
</protein>
<name>A0A9P7UD60_9PEZI</name>
<evidence type="ECO:0000256" key="2">
    <source>
        <dbReference type="SAM" id="MobiDB-lite"/>
    </source>
</evidence>
<comment type="similarity">
    <text evidence="1">Belongs to the methyltransferase superfamily. LaeA methyltransferase family.</text>
</comment>
<feature type="compositionally biased region" description="Low complexity" evidence="2">
    <location>
        <begin position="14"/>
        <end position="23"/>
    </location>
</feature>
<dbReference type="CDD" id="cd02440">
    <property type="entry name" value="AdoMet_MTases"/>
    <property type="match status" value="2"/>
</dbReference>
<keyword evidence="3" id="KW-0808">Transferase</keyword>
<dbReference type="EMBL" id="JAESDN010000004">
    <property type="protein sequence ID" value="KAG7051694.1"/>
    <property type="molecule type" value="Genomic_DNA"/>
</dbReference>
<comment type="caution">
    <text evidence="3">The sequence shown here is derived from an EMBL/GenBank/DDBJ whole genome shotgun (WGS) entry which is preliminary data.</text>
</comment>
<feature type="compositionally biased region" description="Polar residues" evidence="2">
    <location>
        <begin position="443"/>
        <end position="458"/>
    </location>
</feature>
<feature type="compositionally biased region" description="Acidic residues" evidence="2">
    <location>
        <begin position="24"/>
        <end position="41"/>
    </location>
</feature>
<evidence type="ECO:0000256" key="1">
    <source>
        <dbReference type="ARBA" id="ARBA00038158"/>
    </source>
</evidence>
<dbReference type="PANTHER" id="PTHR43591">
    <property type="entry name" value="METHYLTRANSFERASE"/>
    <property type="match status" value="1"/>
</dbReference>
<dbReference type="InterPro" id="IPR029063">
    <property type="entry name" value="SAM-dependent_MTases_sf"/>
</dbReference>
<feature type="compositionally biased region" description="Low complexity" evidence="2">
    <location>
        <begin position="411"/>
        <end position="439"/>
    </location>
</feature>
<dbReference type="Gene3D" id="3.40.50.150">
    <property type="entry name" value="Vaccinia Virus protein VP39"/>
    <property type="match status" value="2"/>
</dbReference>
<dbReference type="Pfam" id="PF13489">
    <property type="entry name" value="Methyltransf_23"/>
    <property type="match status" value="2"/>
</dbReference>
<evidence type="ECO:0000313" key="3">
    <source>
        <dbReference type="EMBL" id="KAG7051694.1"/>
    </source>
</evidence>
<dbReference type="GO" id="GO:0008168">
    <property type="term" value="F:methyltransferase activity"/>
    <property type="evidence" value="ECO:0007669"/>
    <property type="project" value="UniProtKB-KW"/>
</dbReference>
<accession>A0A9P7UD60</accession>
<dbReference type="PANTHER" id="PTHR43591:SF10">
    <property type="entry name" value="ABC TRANSMEMBRANE TYPE-1 DOMAIN-CONTAINING PROTEIN-RELATED"/>
    <property type="match status" value="1"/>
</dbReference>
<keyword evidence="4" id="KW-1185">Reference proteome</keyword>
<proteinExistence type="inferred from homology"/>
<dbReference type="SUPFAM" id="SSF53335">
    <property type="entry name" value="S-adenosyl-L-methionine-dependent methyltransferases"/>
    <property type="match status" value="2"/>
</dbReference>
<feature type="compositionally biased region" description="Polar residues" evidence="2">
    <location>
        <begin position="355"/>
        <end position="366"/>
    </location>
</feature>
<keyword evidence="3" id="KW-0489">Methyltransferase</keyword>
<evidence type="ECO:0000313" key="4">
    <source>
        <dbReference type="Proteomes" id="UP000699042"/>
    </source>
</evidence>
<reference evidence="3" key="1">
    <citation type="submission" date="2021-05" db="EMBL/GenBank/DDBJ databases">
        <title>Comparative genomics of three Colletotrichum scovillei strains and genetic complementation revealed genes involved fungal growth and virulence on chili pepper.</title>
        <authorList>
            <person name="Hsieh D.-K."/>
            <person name="Chuang S.-C."/>
            <person name="Chen C.-Y."/>
            <person name="Chao Y.-T."/>
            <person name="Lu M.-Y.J."/>
            <person name="Lee M.-H."/>
            <person name="Shih M.-C."/>
        </authorList>
    </citation>
    <scope>NUCLEOTIDE SEQUENCE</scope>
    <source>
        <strain evidence="3">Coll-153</strain>
    </source>
</reference>
<dbReference type="Proteomes" id="UP000699042">
    <property type="component" value="Unassembled WGS sequence"/>
</dbReference>
<gene>
    <name evidence="3" type="ORF">JMJ77_002311</name>
</gene>
<organism evidence="3 4">
    <name type="scientific">Colletotrichum scovillei</name>
    <dbReference type="NCBI Taxonomy" id="1209932"/>
    <lineage>
        <taxon>Eukaryota</taxon>
        <taxon>Fungi</taxon>
        <taxon>Dikarya</taxon>
        <taxon>Ascomycota</taxon>
        <taxon>Pezizomycotina</taxon>
        <taxon>Sordariomycetes</taxon>
        <taxon>Hypocreomycetidae</taxon>
        <taxon>Glomerellales</taxon>
        <taxon>Glomerellaceae</taxon>
        <taxon>Colletotrichum</taxon>
        <taxon>Colletotrichum acutatum species complex</taxon>
    </lineage>
</organism>
<feature type="region of interest" description="Disordered" evidence="2">
    <location>
        <begin position="355"/>
        <end position="462"/>
    </location>
</feature>
<dbReference type="AlphaFoldDB" id="A0A9P7UD60"/>
<sequence length="754" mass="83690">MSAPGGGSSDRSDAASSMSIASDTSDEGVELEVGDSDNDSTLDDRMSSYTKSVTSSVVDYPTEHGRRYHAFRAGGRLDYNHELVLKFLKYNLFLAPIDMGKMQRVLDIGTGTGIWAIEMGDTFPNALIIGNDLSPVQPRLVPSNVRFEIDDVESDWVYEEHFDFIFSRYMAGSLSDWPTFVSRAYENLRPGGWVEFQDYDFEFSSLNGSLQPHHKTHEWDQAFLRAARLCGIEPCPGSRLEGWVQDAGFINIGHKTITVPLGPWAKDEYHQEIGLGNLIQLLDGLEAFTLRLFCGVLGKTEEYVSTLLSEVRQELRSQVFHAFGEFLRTEARTENIIVRQSPGLLGLPRLAQPSISSTVQSSNDNSYCREGLSTDVRRSNHSSLAPSSIELRDLNRTLGTKAPSSFMMTGSPNAQSPVPASPPAAMAASPAKSKTASPKNRSPLRSKTASPVAQNSPAGQVAGEVADDIEVDEGLSSMAGVITLSEEENEMDRLDFLSTLIFKAIGKLYLAPIEQTKTHRILDIGTGTGIWAMEMGDLFPNAEIIGNDLSANQPTWVPSNVKFEVDDVESPWLHTTKFDYIFCRSMAGAIADWPKLVKNIYDNTNAGGWVEFQDWDLLYRSDDGSITDEHESLKMNKTFISTCRQIGREPCPGPLFKDWVMEAGFTNITHETYKLPIGTWPKDPHYKDLGLCNLIQILDGLEAFNLRLLTGVLGWTKEEVMVMLAACRNELKTGVFHARMEFHVVYAQKPEEEA</sequence>